<gene>
    <name evidence="1" type="ORF">DK427_22725</name>
</gene>
<accession>A0A2U8VWR6</accession>
<dbReference type="KEGG" id="meti:DK427_22725"/>
<dbReference type="EMBL" id="CP029551">
    <property type="protein sequence ID" value="AWN38205.1"/>
    <property type="molecule type" value="Genomic_DNA"/>
</dbReference>
<reference evidence="1 2" key="1">
    <citation type="submission" date="2018-05" db="EMBL/GenBank/DDBJ databases">
        <title>Complete Genome Sequence of Methylobacterium sp. 17Sr1-43.</title>
        <authorList>
            <person name="Srinivasan S."/>
        </authorList>
    </citation>
    <scope>NUCLEOTIDE SEQUENCE [LARGE SCALE GENOMIC DNA]</scope>
    <source>
        <strain evidence="1 2">17Sr1-43</strain>
    </source>
</reference>
<dbReference type="InterPro" id="IPR040442">
    <property type="entry name" value="Pyrv_kinase-like_dom_sf"/>
</dbReference>
<dbReference type="AlphaFoldDB" id="A0A2U8VWR6"/>
<sequence length="145" mass="14629">MRCTLSLRPDDDPRSYAVLDRTPRDLGEALDPTPAGVLLTGAEHGRDVVRLGALLAVHEAETGLTHGTLRIVPVLTTARGVLQAASFAEAGPRLAALGLDAAALDQVLGPAERAGARTMLALAAAAAGVPLVALVSDAAGALRGA</sequence>
<organism evidence="1 2">
    <name type="scientific">Methylobacterium radiodurans</name>
    <dbReference type="NCBI Taxonomy" id="2202828"/>
    <lineage>
        <taxon>Bacteria</taxon>
        <taxon>Pseudomonadati</taxon>
        <taxon>Pseudomonadota</taxon>
        <taxon>Alphaproteobacteria</taxon>
        <taxon>Hyphomicrobiales</taxon>
        <taxon>Methylobacteriaceae</taxon>
        <taxon>Methylobacterium</taxon>
    </lineage>
</organism>
<dbReference type="InterPro" id="IPR015813">
    <property type="entry name" value="Pyrv/PenolPyrv_kinase-like_dom"/>
</dbReference>
<name>A0A2U8VWR6_9HYPH</name>
<protein>
    <submittedName>
        <fullName evidence="1">Uncharacterized protein</fullName>
    </submittedName>
</protein>
<dbReference type="OrthoDB" id="9800547at2"/>
<proteinExistence type="predicted"/>
<evidence type="ECO:0000313" key="1">
    <source>
        <dbReference type="EMBL" id="AWN38205.1"/>
    </source>
</evidence>
<dbReference type="Gene3D" id="3.20.20.60">
    <property type="entry name" value="Phosphoenolpyruvate-binding domains"/>
    <property type="match status" value="1"/>
</dbReference>
<dbReference type="RefSeq" id="WP_109953362.1">
    <property type="nucleotide sequence ID" value="NZ_CP029551.1"/>
</dbReference>
<dbReference type="SUPFAM" id="SSF51621">
    <property type="entry name" value="Phosphoenolpyruvate/pyruvate domain"/>
    <property type="match status" value="1"/>
</dbReference>
<dbReference type="Proteomes" id="UP000246058">
    <property type="component" value="Chromosome"/>
</dbReference>
<dbReference type="GO" id="GO:0003824">
    <property type="term" value="F:catalytic activity"/>
    <property type="evidence" value="ECO:0007669"/>
    <property type="project" value="InterPro"/>
</dbReference>
<keyword evidence="2" id="KW-1185">Reference proteome</keyword>
<evidence type="ECO:0000313" key="2">
    <source>
        <dbReference type="Proteomes" id="UP000246058"/>
    </source>
</evidence>